<feature type="transmembrane region" description="Helical" evidence="6">
    <location>
        <begin position="214"/>
        <end position="238"/>
    </location>
</feature>
<organism evidence="7 8">
    <name type="scientific">Lithohypha guttulata</name>
    <dbReference type="NCBI Taxonomy" id="1690604"/>
    <lineage>
        <taxon>Eukaryota</taxon>
        <taxon>Fungi</taxon>
        <taxon>Dikarya</taxon>
        <taxon>Ascomycota</taxon>
        <taxon>Pezizomycotina</taxon>
        <taxon>Eurotiomycetes</taxon>
        <taxon>Chaetothyriomycetidae</taxon>
        <taxon>Chaetothyriales</taxon>
        <taxon>Trichomeriaceae</taxon>
        <taxon>Lithohypha</taxon>
    </lineage>
</organism>
<feature type="transmembrane region" description="Helical" evidence="6">
    <location>
        <begin position="447"/>
        <end position="467"/>
    </location>
</feature>
<name>A0AAN7SXR7_9EURO</name>
<dbReference type="AlphaFoldDB" id="A0AAN7SXR7"/>
<comment type="subcellular location">
    <subcellularLocation>
        <location evidence="1">Membrane</location>
        <topology evidence="1">Multi-pass membrane protein</topology>
    </subcellularLocation>
</comment>
<keyword evidence="4 6" id="KW-0472">Membrane</keyword>
<feature type="transmembrane region" description="Helical" evidence="6">
    <location>
        <begin position="250"/>
        <end position="271"/>
    </location>
</feature>
<dbReference type="GO" id="GO:0005385">
    <property type="term" value="F:zinc ion transmembrane transporter activity"/>
    <property type="evidence" value="ECO:0007669"/>
    <property type="project" value="TreeGrafter"/>
</dbReference>
<proteinExistence type="predicted"/>
<reference evidence="7 8" key="1">
    <citation type="submission" date="2023-08" db="EMBL/GenBank/DDBJ databases">
        <title>Black Yeasts Isolated from many extreme environments.</title>
        <authorList>
            <person name="Coleine C."/>
            <person name="Stajich J.E."/>
            <person name="Selbmann L."/>
        </authorList>
    </citation>
    <scope>NUCLEOTIDE SEQUENCE [LARGE SCALE GENOMIC DNA]</scope>
    <source>
        <strain evidence="7 8">CCFEE 5910</strain>
    </source>
</reference>
<evidence type="ECO:0000256" key="2">
    <source>
        <dbReference type="ARBA" id="ARBA00022692"/>
    </source>
</evidence>
<feature type="region of interest" description="Disordered" evidence="5">
    <location>
        <begin position="324"/>
        <end position="345"/>
    </location>
</feature>
<keyword evidence="2 6" id="KW-0812">Transmembrane</keyword>
<feature type="transmembrane region" description="Helical" evidence="6">
    <location>
        <begin position="408"/>
        <end position="427"/>
    </location>
</feature>
<sequence>MARSRKTSKTPPFTRVKMQGSMLLRRFAATTLLLATATAQTTLTGCHMHGSVSYCFDSLGAETAVSTLPATASTSATLASVPATTTTAAQTTAVTECHLHATDVFCIDGNGDEVSVSVTGTLTGSALPAQYTDCHAHGTEQYCVDPQGNDVAILSPTEAGHDHADDEDSAEASGAELNCHFHAGVEHCVAAGESEGSSEASATCDSAPSRDYNIGLRVGSIFIILTTSSLAVFFPIFLHKLPFGKINTTLFTIVKQFGTGIIISTAFVHLYTHAYLMFTNNCLTGIHYEATTSAVVMAGLFVAFLVEYISYRFVLSRSRNQTQVHSHKTGGSGSEEGSTTGADSKQISETAAASTTLQNISHSHAPADFNPNTTLAVSVMEAGILFHSVLIGLTLVVAPDSSGNTSGYYNTLLAVVVFHQFFEGLALGARIAILQNQSMRWGVWSKLLMALAFALITPLGMAIGIGVLNQFNGNDQSTILTIAVLDALSAGVLLWVGVVDIWARDWAVSGGEMVDAGIGKTFVGMSSLIVGMILMSVLGKWA</sequence>
<dbReference type="PANTHER" id="PTHR11040">
    <property type="entry name" value="ZINC/IRON TRANSPORTER"/>
    <property type="match status" value="1"/>
</dbReference>
<evidence type="ECO:0000256" key="3">
    <source>
        <dbReference type="ARBA" id="ARBA00022989"/>
    </source>
</evidence>
<feature type="transmembrane region" description="Helical" evidence="6">
    <location>
        <begin position="479"/>
        <end position="502"/>
    </location>
</feature>
<evidence type="ECO:0000313" key="8">
    <source>
        <dbReference type="Proteomes" id="UP001309876"/>
    </source>
</evidence>
<keyword evidence="3 6" id="KW-1133">Transmembrane helix</keyword>
<feature type="transmembrane region" description="Helical" evidence="6">
    <location>
        <begin position="522"/>
        <end position="541"/>
    </location>
</feature>
<evidence type="ECO:0000256" key="4">
    <source>
        <dbReference type="ARBA" id="ARBA00023136"/>
    </source>
</evidence>
<dbReference type="EMBL" id="JAVRRJ010000005">
    <property type="protein sequence ID" value="KAK5084217.1"/>
    <property type="molecule type" value="Genomic_DNA"/>
</dbReference>
<dbReference type="Proteomes" id="UP001309876">
    <property type="component" value="Unassembled WGS sequence"/>
</dbReference>
<accession>A0AAN7SXR7</accession>
<evidence type="ECO:0000313" key="7">
    <source>
        <dbReference type="EMBL" id="KAK5084217.1"/>
    </source>
</evidence>
<feature type="transmembrane region" description="Helical" evidence="6">
    <location>
        <begin position="375"/>
        <end position="396"/>
    </location>
</feature>
<dbReference type="Pfam" id="PF02535">
    <property type="entry name" value="Zip"/>
    <property type="match status" value="1"/>
</dbReference>
<dbReference type="GO" id="GO:0005886">
    <property type="term" value="C:plasma membrane"/>
    <property type="evidence" value="ECO:0007669"/>
    <property type="project" value="TreeGrafter"/>
</dbReference>
<gene>
    <name evidence="7" type="primary">ZRT1</name>
    <name evidence="7" type="ORF">LTR05_005293</name>
</gene>
<evidence type="ECO:0000256" key="5">
    <source>
        <dbReference type="SAM" id="MobiDB-lite"/>
    </source>
</evidence>
<keyword evidence="8" id="KW-1185">Reference proteome</keyword>
<comment type="caution">
    <text evidence="7">The sequence shown here is derived from an EMBL/GenBank/DDBJ whole genome shotgun (WGS) entry which is preliminary data.</text>
</comment>
<dbReference type="InterPro" id="IPR003689">
    <property type="entry name" value="ZIP"/>
</dbReference>
<protein>
    <submittedName>
        <fullName evidence="7">High-affinity Zn(2+) transporter zrt1</fullName>
    </submittedName>
</protein>
<evidence type="ECO:0000256" key="1">
    <source>
        <dbReference type="ARBA" id="ARBA00004141"/>
    </source>
</evidence>
<evidence type="ECO:0000256" key="6">
    <source>
        <dbReference type="SAM" id="Phobius"/>
    </source>
</evidence>
<dbReference type="PANTHER" id="PTHR11040:SF44">
    <property type="entry name" value="PROTEIN ZNTC-RELATED"/>
    <property type="match status" value="1"/>
</dbReference>
<feature type="transmembrane region" description="Helical" evidence="6">
    <location>
        <begin position="291"/>
        <end position="311"/>
    </location>
</feature>